<feature type="transmembrane region" description="Helical" evidence="1">
    <location>
        <begin position="137"/>
        <end position="162"/>
    </location>
</feature>
<dbReference type="RefSeq" id="WP_007466229.1">
    <property type="nucleotide sequence ID" value="NZ_AMZO01000018.1"/>
</dbReference>
<feature type="transmembrane region" description="Helical" evidence="1">
    <location>
        <begin position="284"/>
        <end position="303"/>
    </location>
</feature>
<reference evidence="2 3" key="1">
    <citation type="submission" date="2012-12" db="EMBL/GenBank/DDBJ databases">
        <title>Genome Assembly of Photobacterium sp. AK15.</title>
        <authorList>
            <person name="Khatri I."/>
            <person name="Vaidya B."/>
            <person name="Srinivas T.N.R."/>
            <person name="Subramanian S."/>
            <person name="Pinnaka A."/>
        </authorList>
    </citation>
    <scope>NUCLEOTIDE SEQUENCE [LARGE SCALE GENOMIC DNA]</scope>
    <source>
        <strain evidence="2 3">AK15</strain>
    </source>
</reference>
<dbReference type="Proteomes" id="UP000011134">
    <property type="component" value="Unassembled WGS sequence"/>
</dbReference>
<dbReference type="EMBL" id="AMZO01000018">
    <property type="protein sequence ID" value="ELR65448.1"/>
    <property type="molecule type" value="Genomic_DNA"/>
</dbReference>
<dbReference type="PATRIC" id="fig|1056511.3.peg.2555"/>
<evidence type="ECO:0000256" key="1">
    <source>
        <dbReference type="SAM" id="Phobius"/>
    </source>
</evidence>
<organism evidence="2 3">
    <name type="scientific">Photobacterium marinum</name>
    <dbReference type="NCBI Taxonomy" id="1056511"/>
    <lineage>
        <taxon>Bacteria</taxon>
        <taxon>Pseudomonadati</taxon>
        <taxon>Pseudomonadota</taxon>
        <taxon>Gammaproteobacteria</taxon>
        <taxon>Vibrionales</taxon>
        <taxon>Vibrionaceae</taxon>
        <taxon>Photobacterium</taxon>
    </lineage>
</organism>
<dbReference type="Pfam" id="PF11168">
    <property type="entry name" value="DUF2955"/>
    <property type="match status" value="1"/>
</dbReference>
<name>L8JB29_9GAMM</name>
<feature type="transmembrane region" description="Helical" evidence="1">
    <location>
        <begin position="315"/>
        <end position="336"/>
    </location>
</feature>
<dbReference type="AlphaFoldDB" id="L8JB29"/>
<dbReference type="InterPro" id="IPR022604">
    <property type="entry name" value="DUF2955"/>
</dbReference>
<gene>
    <name evidence="2" type="ORF">C942_01062</name>
</gene>
<keyword evidence="1" id="KW-0472">Membrane</keyword>
<feature type="transmembrane region" description="Helical" evidence="1">
    <location>
        <begin position="23"/>
        <end position="54"/>
    </location>
</feature>
<sequence length="345" mass="38052">MSASEDNQVLLEQQLYVVRVKRYVIGVVTACMLAFGIGWGLSFVFPVFLAKFLADYPVSNRDRFQQLVLAMVLTVLVGLAVSMGITQYPLILLILVGGLMFYAYYLFLDPHWNFFATILLISVMLLPYLGITNSAVAIYVGTGLIISGVLAVIAFAVLHWLFPDPLQKTQLSTPEILSKELRIYASAKALIVAYPVIVYFYYFQINGAILTMVFIGILSLQITTVKSIKIGLFLLLTNTIGGLLAVILYELLVTTPQFIFLIALITLVSLSIGSMIYEKPEKAPLCAGVMSAMLVVLGGTISSDSKLIELSFYGRIAQILLASVYMISVSVLMDLYEKSKENETQ</sequence>
<keyword evidence="1" id="KW-1133">Transmembrane helix</keyword>
<accession>L8JB29</accession>
<dbReference type="OrthoDB" id="6222260at2"/>
<feature type="transmembrane region" description="Helical" evidence="1">
    <location>
        <begin position="66"/>
        <end position="84"/>
    </location>
</feature>
<feature type="transmembrane region" description="Helical" evidence="1">
    <location>
        <begin position="114"/>
        <end position="131"/>
    </location>
</feature>
<feature type="transmembrane region" description="Helical" evidence="1">
    <location>
        <begin position="90"/>
        <end position="107"/>
    </location>
</feature>
<protein>
    <submittedName>
        <fullName evidence="2">Membrane protein, putative</fullName>
    </submittedName>
</protein>
<keyword evidence="3" id="KW-1185">Reference proteome</keyword>
<evidence type="ECO:0000313" key="2">
    <source>
        <dbReference type="EMBL" id="ELR65448.1"/>
    </source>
</evidence>
<evidence type="ECO:0000313" key="3">
    <source>
        <dbReference type="Proteomes" id="UP000011134"/>
    </source>
</evidence>
<feature type="transmembrane region" description="Helical" evidence="1">
    <location>
        <begin position="232"/>
        <end position="252"/>
    </location>
</feature>
<feature type="transmembrane region" description="Helical" evidence="1">
    <location>
        <begin position="258"/>
        <end position="277"/>
    </location>
</feature>
<comment type="caution">
    <text evidence="2">The sequence shown here is derived from an EMBL/GenBank/DDBJ whole genome shotgun (WGS) entry which is preliminary data.</text>
</comment>
<proteinExistence type="predicted"/>
<keyword evidence="1" id="KW-0812">Transmembrane</keyword>